<dbReference type="Gene3D" id="3.40.50.10320">
    <property type="entry name" value="LmbE-like"/>
    <property type="match status" value="1"/>
</dbReference>
<dbReference type="HOGENOM" id="CLU_049311_6_0_6"/>
<dbReference type="PANTHER" id="PTHR12993">
    <property type="entry name" value="N-ACETYLGLUCOSAMINYL-PHOSPHATIDYLINOSITOL DE-N-ACETYLASE-RELATED"/>
    <property type="match status" value="1"/>
</dbReference>
<dbReference type="GO" id="GO:0016811">
    <property type="term" value="F:hydrolase activity, acting on carbon-nitrogen (but not peptide) bonds, in linear amides"/>
    <property type="evidence" value="ECO:0007669"/>
    <property type="project" value="TreeGrafter"/>
</dbReference>
<dbReference type="eggNOG" id="COG2120">
    <property type="taxonomic scope" value="Bacteria"/>
</dbReference>
<dbReference type="SUPFAM" id="SSF102588">
    <property type="entry name" value="LmbE-like"/>
    <property type="match status" value="1"/>
</dbReference>
<dbReference type="AlphaFoldDB" id="B1KLE4"/>
<dbReference type="KEGG" id="swd:Swoo_1583"/>
<evidence type="ECO:0000313" key="1">
    <source>
        <dbReference type="EMBL" id="ACA85869.1"/>
    </source>
</evidence>
<reference evidence="1 2" key="1">
    <citation type="submission" date="2008-02" db="EMBL/GenBank/DDBJ databases">
        <title>Complete sequence of Shewanella woodyi ATCC 51908.</title>
        <authorList>
            <consortium name="US DOE Joint Genome Institute"/>
            <person name="Copeland A."/>
            <person name="Lucas S."/>
            <person name="Lapidus A."/>
            <person name="Glavina del Rio T."/>
            <person name="Dalin E."/>
            <person name="Tice H."/>
            <person name="Bruce D."/>
            <person name="Goodwin L."/>
            <person name="Pitluck S."/>
            <person name="Sims D."/>
            <person name="Brettin T."/>
            <person name="Detter J.C."/>
            <person name="Han C."/>
            <person name="Kuske C.R."/>
            <person name="Schmutz J."/>
            <person name="Larimer F."/>
            <person name="Land M."/>
            <person name="Hauser L."/>
            <person name="Kyrpides N."/>
            <person name="Lykidis A."/>
            <person name="Zhao J.-S."/>
            <person name="Richardson P."/>
        </authorList>
    </citation>
    <scope>NUCLEOTIDE SEQUENCE [LARGE SCALE GENOMIC DNA]</scope>
    <source>
        <strain evidence="2">ATCC 51908 / MS32</strain>
    </source>
</reference>
<proteinExistence type="predicted"/>
<dbReference type="PANTHER" id="PTHR12993:SF30">
    <property type="entry name" value="N-ACETYL-ALPHA-D-GLUCOSAMINYL L-MALATE DEACETYLASE 1"/>
    <property type="match status" value="1"/>
</dbReference>
<dbReference type="InterPro" id="IPR024078">
    <property type="entry name" value="LmbE-like_dom_sf"/>
</dbReference>
<organism evidence="1 2">
    <name type="scientific">Shewanella woodyi (strain ATCC 51908 / MS32)</name>
    <dbReference type="NCBI Taxonomy" id="392500"/>
    <lineage>
        <taxon>Bacteria</taxon>
        <taxon>Pseudomonadati</taxon>
        <taxon>Pseudomonadota</taxon>
        <taxon>Gammaproteobacteria</taxon>
        <taxon>Alteromonadales</taxon>
        <taxon>Shewanellaceae</taxon>
        <taxon>Shewanella</taxon>
    </lineage>
</organism>
<dbReference type="STRING" id="392500.Swoo_1583"/>
<evidence type="ECO:0000313" key="2">
    <source>
        <dbReference type="Proteomes" id="UP000002168"/>
    </source>
</evidence>
<dbReference type="EMBL" id="CP000961">
    <property type="protein sequence ID" value="ACA85869.1"/>
    <property type="molecule type" value="Genomic_DNA"/>
</dbReference>
<dbReference type="InterPro" id="IPR003737">
    <property type="entry name" value="GlcNAc_PI_deacetylase-related"/>
</dbReference>
<name>B1KLE4_SHEWM</name>
<dbReference type="Pfam" id="PF02585">
    <property type="entry name" value="PIG-L"/>
    <property type="match status" value="1"/>
</dbReference>
<protein>
    <submittedName>
        <fullName evidence="1">LmbE family protein</fullName>
    </submittedName>
</protein>
<keyword evidence="2" id="KW-1185">Reference proteome</keyword>
<dbReference type="Proteomes" id="UP000002168">
    <property type="component" value="Chromosome"/>
</dbReference>
<sequence>MKTKKVLVIAPHADDESLGCGGTILKHIDIGDEVHWLIVTGMSLDSGFSEEQINIRKDEIAKVGLLYKFKQVHELFLPPASLDCLPKKNIISAISSVIQSVEPELIYTAYRNDAHSDHEVVFDAITASSKTFRYPSIKRILAYETLSETDFGLKPEDGGFKPNVFVDISDFLEQKLNILDHFESEMSHFPFPRSRKAISSLSFVRGVQAGCESAEAFMLLKEIIR</sequence>
<dbReference type="RefSeq" id="WP_012324215.1">
    <property type="nucleotide sequence ID" value="NC_010506.1"/>
</dbReference>
<gene>
    <name evidence="1" type="ordered locus">Swoo_1583</name>
</gene>
<accession>B1KLE4</accession>